<evidence type="ECO:0000313" key="2">
    <source>
        <dbReference type="EMBL" id="KAK3093764.1"/>
    </source>
</evidence>
<sequence>MGCKFCKVKHTSAEIREKRREIVRQVKDAGAAACGKDSSKDANEDPVGKPGSDTSSYLSISTLNEDTESSLSKVPSTISSVSSVGSLTRYDRPAVKKPETPARGYNADDLEIIDLENEDDDLESLTCSSGKLEESCRPRAAKGERRPILKSCVDDFKKDVDAFIATHSTPTVGSNGKIARPSAARGVRLPCYVPPSQICQERETGNTDSITNNPAQTRSVMTRPQLTVPGLVTPDSNFLQRWIERQKNVSPRSAE</sequence>
<protein>
    <submittedName>
        <fullName evidence="2">Uncharacterized protein</fullName>
    </submittedName>
</protein>
<feature type="compositionally biased region" description="Basic and acidic residues" evidence="1">
    <location>
        <begin position="89"/>
        <end position="100"/>
    </location>
</feature>
<dbReference type="AlphaFoldDB" id="A0AA88Y6E2"/>
<comment type="caution">
    <text evidence="2">The sequence shown here is derived from an EMBL/GenBank/DDBJ whole genome shotgun (WGS) entry which is preliminary data.</text>
</comment>
<dbReference type="Proteomes" id="UP001186944">
    <property type="component" value="Unassembled WGS sequence"/>
</dbReference>
<proteinExistence type="predicted"/>
<gene>
    <name evidence="2" type="ORF">FSP39_019943</name>
</gene>
<reference evidence="2" key="1">
    <citation type="submission" date="2019-08" db="EMBL/GenBank/DDBJ databases">
        <title>The improved chromosome-level genome for the pearl oyster Pinctada fucata martensii using PacBio sequencing and Hi-C.</title>
        <authorList>
            <person name="Zheng Z."/>
        </authorList>
    </citation>
    <scope>NUCLEOTIDE SEQUENCE</scope>
    <source>
        <strain evidence="2">ZZ-2019</strain>
        <tissue evidence="2">Adductor muscle</tissue>
    </source>
</reference>
<keyword evidence="3" id="KW-1185">Reference proteome</keyword>
<organism evidence="2 3">
    <name type="scientific">Pinctada imbricata</name>
    <name type="common">Atlantic pearl-oyster</name>
    <name type="synonym">Pinctada martensii</name>
    <dbReference type="NCBI Taxonomy" id="66713"/>
    <lineage>
        <taxon>Eukaryota</taxon>
        <taxon>Metazoa</taxon>
        <taxon>Spiralia</taxon>
        <taxon>Lophotrochozoa</taxon>
        <taxon>Mollusca</taxon>
        <taxon>Bivalvia</taxon>
        <taxon>Autobranchia</taxon>
        <taxon>Pteriomorphia</taxon>
        <taxon>Pterioida</taxon>
        <taxon>Pterioidea</taxon>
        <taxon>Pteriidae</taxon>
        <taxon>Pinctada</taxon>
    </lineage>
</organism>
<feature type="compositionally biased region" description="Basic and acidic residues" evidence="1">
    <location>
        <begin position="37"/>
        <end position="47"/>
    </location>
</feature>
<evidence type="ECO:0000256" key="1">
    <source>
        <dbReference type="SAM" id="MobiDB-lite"/>
    </source>
</evidence>
<evidence type="ECO:0000313" key="3">
    <source>
        <dbReference type="Proteomes" id="UP001186944"/>
    </source>
</evidence>
<accession>A0AA88Y6E2</accession>
<feature type="compositionally biased region" description="Polar residues" evidence="1">
    <location>
        <begin position="52"/>
        <end position="64"/>
    </location>
</feature>
<name>A0AA88Y6E2_PINIB</name>
<feature type="compositionally biased region" description="Low complexity" evidence="1">
    <location>
        <begin position="69"/>
        <end position="86"/>
    </location>
</feature>
<dbReference type="EMBL" id="VSWD01000009">
    <property type="protein sequence ID" value="KAK3093764.1"/>
    <property type="molecule type" value="Genomic_DNA"/>
</dbReference>
<feature type="region of interest" description="Disordered" evidence="1">
    <location>
        <begin position="29"/>
        <end position="110"/>
    </location>
</feature>